<sequence>MIVLIHSRFKSRATYTRPSRYVHLSCSTIHSLSLSCFQSKSTIPLISRLLLLKIEKLFLPLKPLFRYSPIIIAPETLNFLCFFFCFFLRVW</sequence>
<keyword evidence="1" id="KW-0472">Membrane</keyword>
<protein>
    <submittedName>
        <fullName evidence="2">Uncharacterized protein</fullName>
    </submittedName>
</protein>
<dbReference type="AlphaFoldDB" id="A0AAN9FF56"/>
<organism evidence="2 3">
    <name type="scientific">Crotalaria pallida</name>
    <name type="common">Smooth rattlebox</name>
    <name type="synonym">Crotalaria striata</name>
    <dbReference type="NCBI Taxonomy" id="3830"/>
    <lineage>
        <taxon>Eukaryota</taxon>
        <taxon>Viridiplantae</taxon>
        <taxon>Streptophyta</taxon>
        <taxon>Embryophyta</taxon>
        <taxon>Tracheophyta</taxon>
        <taxon>Spermatophyta</taxon>
        <taxon>Magnoliopsida</taxon>
        <taxon>eudicotyledons</taxon>
        <taxon>Gunneridae</taxon>
        <taxon>Pentapetalae</taxon>
        <taxon>rosids</taxon>
        <taxon>fabids</taxon>
        <taxon>Fabales</taxon>
        <taxon>Fabaceae</taxon>
        <taxon>Papilionoideae</taxon>
        <taxon>50 kb inversion clade</taxon>
        <taxon>genistoids sensu lato</taxon>
        <taxon>core genistoids</taxon>
        <taxon>Crotalarieae</taxon>
        <taxon>Crotalaria</taxon>
    </lineage>
</organism>
<dbReference type="EMBL" id="JAYWIO010000003">
    <property type="protein sequence ID" value="KAK7275367.1"/>
    <property type="molecule type" value="Genomic_DNA"/>
</dbReference>
<name>A0AAN9FF56_CROPI</name>
<dbReference type="Proteomes" id="UP001372338">
    <property type="component" value="Unassembled WGS sequence"/>
</dbReference>
<keyword evidence="1" id="KW-1133">Transmembrane helix</keyword>
<evidence type="ECO:0000313" key="3">
    <source>
        <dbReference type="Proteomes" id="UP001372338"/>
    </source>
</evidence>
<keyword evidence="1" id="KW-0812">Transmembrane</keyword>
<gene>
    <name evidence="2" type="ORF">RIF29_16483</name>
</gene>
<proteinExistence type="predicted"/>
<keyword evidence="3" id="KW-1185">Reference proteome</keyword>
<feature type="transmembrane region" description="Helical" evidence="1">
    <location>
        <begin position="67"/>
        <end position="88"/>
    </location>
</feature>
<comment type="caution">
    <text evidence="2">The sequence shown here is derived from an EMBL/GenBank/DDBJ whole genome shotgun (WGS) entry which is preliminary data.</text>
</comment>
<evidence type="ECO:0000256" key="1">
    <source>
        <dbReference type="SAM" id="Phobius"/>
    </source>
</evidence>
<evidence type="ECO:0000313" key="2">
    <source>
        <dbReference type="EMBL" id="KAK7275367.1"/>
    </source>
</evidence>
<accession>A0AAN9FF56</accession>
<reference evidence="2 3" key="1">
    <citation type="submission" date="2024-01" db="EMBL/GenBank/DDBJ databases">
        <title>The genomes of 5 underutilized Papilionoideae crops provide insights into root nodulation and disease resistanc.</title>
        <authorList>
            <person name="Yuan L."/>
        </authorList>
    </citation>
    <scope>NUCLEOTIDE SEQUENCE [LARGE SCALE GENOMIC DNA]</scope>
    <source>
        <strain evidence="2">ZHUSHIDOU_FW_LH</strain>
        <tissue evidence="2">Leaf</tissue>
    </source>
</reference>